<accession>Q21JQ2</accession>
<dbReference type="eggNOG" id="ENOG5031GZ4">
    <property type="taxonomic scope" value="Bacteria"/>
</dbReference>
<dbReference type="HOGENOM" id="CLU_1033434_0_0_6"/>
<dbReference type="CDD" id="cd21173">
    <property type="entry name" value="NucC-like"/>
    <property type="match status" value="1"/>
</dbReference>
<organism evidence="2 3">
    <name type="scientific">Saccharophagus degradans (strain 2-40 / ATCC 43961 / DSM 17024)</name>
    <dbReference type="NCBI Taxonomy" id="203122"/>
    <lineage>
        <taxon>Bacteria</taxon>
        <taxon>Pseudomonadati</taxon>
        <taxon>Pseudomonadota</taxon>
        <taxon>Gammaproteobacteria</taxon>
        <taxon>Cellvibrionales</taxon>
        <taxon>Cellvibrionaceae</taxon>
        <taxon>Saccharophagus</taxon>
    </lineage>
</organism>
<evidence type="ECO:0000313" key="2">
    <source>
        <dbReference type="EMBL" id="ABD81077.1"/>
    </source>
</evidence>
<dbReference type="Proteomes" id="UP000001947">
    <property type="component" value="Chromosome"/>
</dbReference>
<dbReference type="Pfam" id="PF20247">
    <property type="entry name" value="DUF6602"/>
    <property type="match status" value="1"/>
</dbReference>
<dbReference type="STRING" id="203122.Sde_1817"/>
<gene>
    <name evidence="2" type="ordered locus">Sde_1817</name>
</gene>
<reference evidence="2 3" key="1">
    <citation type="journal article" date="2008" name="PLoS Genet.">
        <title>Complete genome sequence of the complex carbohydrate-degrading marine bacterium, Saccharophagus degradans strain 2-40 T.</title>
        <authorList>
            <person name="Weiner R.M."/>
            <person name="Taylor L.E.II."/>
            <person name="Henrissat B."/>
            <person name="Hauser L."/>
            <person name="Land M."/>
            <person name="Coutinho P.M."/>
            <person name="Rancurel C."/>
            <person name="Saunders E.H."/>
            <person name="Longmire A.G."/>
            <person name="Zhang H."/>
            <person name="Bayer E.A."/>
            <person name="Gilbert H.J."/>
            <person name="Larimer F."/>
            <person name="Zhulin I.B."/>
            <person name="Ekborg N.A."/>
            <person name="Lamed R."/>
            <person name="Richardson P.M."/>
            <person name="Borovok I."/>
            <person name="Hutcheson S."/>
        </authorList>
    </citation>
    <scope>NUCLEOTIDE SEQUENCE [LARGE SCALE GENOMIC DNA]</scope>
    <source>
        <strain evidence="3">2-40 / ATCC 43961 / DSM 17024</strain>
    </source>
</reference>
<dbReference type="KEGG" id="sde:Sde_1817"/>
<dbReference type="GeneID" id="98613492"/>
<keyword evidence="3" id="KW-1185">Reference proteome</keyword>
<evidence type="ECO:0000259" key="1">
    <source>
        <dbReference type="Pfam" id="PF20247"/>
    </source>
</evidence>
<dbReference type="EMBL" id="CP000282">
    <property type="protein sequence ID" value="ABD81077.1"/>
    <property type="molecule type" value="Genomic_DNA"/>
</dbReference>
<protein>
    <recommendedName>
        <fullName evidence="1">DUF6602 domain-containing protein</fullName>
    </recommendedName>
</protein>
<dbReference type="RefSeq" id="WP_011468296.1">
    <property type="nucleotide sequence ID" value="NC_007912.1"/>
</dbReference>
<dbReference type="AlphaFoldDB" id="Q21JQ2"/>
<feature type="domain" description="DUF6602" evidence="1">
    <location>
        <begin position="19"/>
        <end position="124"/>
    </location>
</feature>
<dbReference type="OrthoDB" id="7068262at2"/>
<name>Q21JQ2_SACD2</name>
<dbReference type="InterPro" id="IPR046537">
    <property type="entry name" value="DUF6602"/>
</dbReference>
<sequence length="265" mass="28954">MLKSHMDAVEKYLVYKSKVLANAGHTLHKGTPRESFVKEFLVDHLGSDVSVGTGEIIDCDSQPSSSRNQYDIVIYRNDFPKLEFYGGINGFLIESVVATVEVKSLLNEAGILQSVKAAKNAKALSPSVKQGSRFGWVPPKVANYVVAYDGPAKMSTVYDWIVKAHTELAIPMPTFAHLNRIGVSGTALDGVFLLNKGFVKLDNSPLSLNDDNNPKPGTHVISDSDSGNLLMFFLALHEICNNLQAKLLDPVPYVQSADYKNITVV</sequence>
<proteinExistence type="predicted"/>
<evidence type="ECO:0000313" key="3">
    <source>
        <dbReference type="Proteomes" id="UP000001947"/>
    </source>
</evidence>